<keyword evidence="3" id="KW-0804">Transcription</keyword>
<feature type="domain" description="AP2/ERF" evidence="4">
    <location>
        <begin position="159"/>
        <end position="215"/>
    </location>
</feature>
<name>A0AAW6TWE1_9BACT</name>
<evidence type="ECO:0000259" key="4">
    <source>
        <dbReference type="PROSITE" id="PS51032"/>
    </source>
</evidence>
<dbReference type="InterPro" id="IPR044925">
    <property type="entry name" value="His-Me_finger_sf"/>
</dbReference>
<dbReference type="SUPFAM" id="SSF54060">
    <property type="entry name" value="His-Me finger endonucleases"/>
    <property type="match status" value="1"/>
</dbReference>
<dbReference type="SMART" id="SM00380">
    <property type="entry name" value="AP2"/>
    <property type="match status" value="1"/>
</dbReference>
<dbReference type="GO" id="GO:0003700">
    <property type="term" value="F:DNA-binding transcription factor activity"/>
    <property type="evidence" value="ECO:0007669"/>
    <property type="project" value="InterPro"/>
</dbReference>
<dbReference type="EMBL" id="JASCXX010000007">
    <property type="protein sequence ID" value="MDI6448955.1"/>
    <property type="molecule type" value="Genomic_DNA"/>
</dbReference>
<dbReference type="SUPFAM" id="SSF54171">
    <property type="entry name" value="DNA-binding domain"/>
    <property type="match status" value="1"/>
</dbReference>
<evidence type="ECO:0000256" key="3">
    <source>
        <dbReference type="ARBA" id="ARBA00023163"/>
    </source>
</evidence>
<keyword evidence="1" id="KW-0805">Transcription regulation</keyword>
<keyword evidence="5" id="KW-0255">Endonuclease</keyword>
<dbReference type="Gene3D" id="3.90.75.20">
    <property type="match status" value="1"/>
</dbReference>
<gene>
    <name evidence="5" type="ORF">QJ522_07840</name>
</gene>
<dbReference type="Gene3D" id="3.30.730.10">
    <property type="entry name" value="AP2/ERF domain"/>
    <property type="match status" value="1"/>
</dbReference>
<keyword evidence="5" id="KW-0378">Hydrolase</keyword>
<protein>
    <submittedName>
        <fullName evidence="5">HNH endonuclease</fullName>
    </submittedName>
</protein>
<dbReference type="InterPro" id="IPR036955">
    <property type="entry name" value="AP2/ERF_dom_sf"/>
</dbReference>
<dbReference type="GO" id="GO:0004519">
    <property type="term" value="F:endonuclease activity"/>
    <property type="evidence" value="ECO:0007669"/>
    <property type="project" value="UniProtKB-KW"/>
</dbReference>
<organism evidence="5 6">
    <name type="scientific">Anaerobaca lacustris</name>
    <dbReference type="NCBI Taxonomy" id="3044600"/>
    <lineage>
        <taxon>Bacteria</taxon>
        <taxon>Pseudomonadati</taxon>
        <taxon>Planctomycetota</taxon>
        <taxon>Phycisphaerae</taxon>
        <taxon>Sedimentisphaerales</taxon>
        <taxon>Anaerobacaceae</taxon>
        <taxon>Anaerobaca</taxon>
    </lineage>
</organism>
<evidence type="ECO:0000313" key="5">
    <source>
        <dbReference type="EMBL" id="MDI6448955.1"/>
    </source>
</evidence>
<keyword evidence="2" id="KW-0238">DNA-binding</keyword>
<dbReference type="PROSITE" id="PS51032">
    <property type="entry name" value="AP2_ERF"/>
    <property type="match status" value="1"/>
</dbReference>
<keyword evidence="6" id="KW-1185">Reference proteome</keyword>
<dbReference type="InterPro" id="IPR003615">
    <property type="entry name" value="HNH_nuc"/>
</dbReference>
<comment type="caution">
    <text evidence="5">The sequence shown here is derived from an EMBL/GenBank/DDBJ whole genome shotgun (WGS) entry which is preliminary data.</text>
</comment>
<dbReference type="RefSeq" id="WP_349244364.1">
    <property type="nucleotide sequence ID" value="NZ_JASCXX010000007.1"/>
</dbReference>
<dbReference type="Proteomes" id="UP001431776">
    <property type="component" value="Unassembled WGS sequence"/>
</dbReference>
<dbReference type="AlphaFoldDB" id="A0AAW6TWE1"/>
<sequence>MAGACCENCVYCVWDPEEWSRAAYFGQDVLPKCANHPLWPGVLREVPGAACANYLRKAEPPTGDAVRLIPLSGGGYAWVDAADYEWLNQYHWRPINGYPSRIEGRRTVLMHREIMNAPAGKVVDHIDGNRANACRANLRICTRNENRFNQRKRRNGHSRFKGVSFNKRVGKWAARYRLNGRLHHLGYFDDEVEAARAYDYAAIKYFGEFACVNFPREWPAERRSKVREEHLQAQTA</sequence>
<dbReference type="InterPro" id="IPR016177">
    <property type="entry name" value="DNA-bd_dom_sf"/>
</dbReference>
<evidence type="ECO:0000256" key="1">
    <source>
        <dbReference type="ARBA" id="ARBA00023015"/>
    </source>
</evidence>
<keyword evidence="5" id="KW-0540">Nuclease</keyword>
<accession>A0AAW6TWE1</accession>
<reference evidence="5" key="1">
    <citation type="submission" date="2023-05" db="EMBL/GenBank/DDBJ databases">
        <title>Anaerotaeda fermentans gen. nov., sp. nov., a novel anaerobic planctomycete of the new family within the order Sedimentisphaerales isolated from Taman Peninsula, Russia.</title>
        <authorList>
            <person name="Khomyakova M.A."/>
            <person name="Merkel A.Y."/>
            <person name="Slobodkin A.I."/>
        </authorList>
    </citation>
    <scope>NUCLEOTIDE SEQUENCE</scope>
    <source>
        <strain evidence="5">M17dextr</strain>
    </source>
</reference>
<dbReference type="Pfam" id="PF13392">
    <property type="entry name" value="HNH_3"/>
    <property type="match status" value="1"/>
</dbReference>
<dbReference type="InterPro" id="IPR001471">
    <property type="entry name" value="AP2/ERF_dom"/>
</dbReference>
<evidence type="ECO:0000256" key="2">
    <source>
        <dbReference type="ARBA" id="ARBA00023125"/>
    </source>
</evidence>
<evidence type="ECO:0000313" key="6">
    <source>
        <dbReference type="Proteomes" id="UP001431776"/>
    </source>
</evidence>
<proteinExistence type="predicted"/>
<dbReference type="GO" id="GO:0003677">
    <property type="term" value="F:DNA binding"/>
    <property type="evidence" value="ECO:0007669"/>
    <property type="project" value="UniProtKB-KW"/>
</dbReference>
<dbReference type="Pfam" id="PF00847">
    <property type="entry name" value="AP2"/>
    <property type="match status" value="1"/>
</dbReference>